<proteinExistence type="predicted"/>
<dbReference type="AlphaFoldDB" id="A0A9X1KS56"/>
<organism evidence="2 3">
    <name type="scientific">Flavobacterium potami</name>
    <dbReference type="NCBI Taxonomy" id="2872310"/>
    <lineage>
        <taxon>Bacteria</taxon>
        <taxon>Pseudomonadati</taxon>
        <taxon>Bacteroidota</taxon>
        <taxon>Flavobacteriia</taxon>
        <taxon>Flavobacteriales</taxon>
        <taxon>Flavobacteriaceae</taxon>
        <taxon>Flavobacterium</taxon>
    </lineage>
</organism>
<evidence type="ECO:0000256" key="1">
    <source>
        <dbReference type="SAM" id="Phobius"/>
    </source>
</evidence>
<keyword evidence="1" id="KW-1133">Transmembrane helix</keyword>
<comment type="caution">
    <text evidence="2">The sequence shown here is derived from an EMBL/GenBank/DDBJ whole genome shotgun (WGS) entry which is preliminary data.</text>
</comment>
<dbReference type="Proteomes" id="UP001139366">
    <property type="component" value="Unassembled WGS sequence"/>
</dbReference>
<keyword evidence="3" id="KW-1185">Reference proteome</keyword>
<reference evidence="2 3" key="1">
    <citation type="journal article" date="2023" name="Antonie Van Leeuwenhoek">
        <title>Flavobacterium potami sp. nov., a multi-metal resistance genes harbouring bacterium isolated from shallow river silt.</title>
        <authorList>
            <person name="Li S."/>
            <person name="Mao S."/>
            <person name="Mu W."/>
            <person name="Guo B."/>
            <person name="Li C."/>
            <person name="Zhu Q."/>
            <person name="Hou X."/>
            <person name="Zhao Y."/>
            <person name="Wei S."/>
            <person name="Liu H."/>
            <person name="Liu A."/>
        </authorList>
    </citation>
    <scope>NUCLEOTIDE SEQUENCE [LARGE SCALE GENOMIC DNA]</scope>
    <source>
        <strain evidence="2 3">17A</strain>
    </source>
</reference>
<evidence type="ECO:0000313" key="3">
    <source>
        <dbReference type="Proteomes" id="UP001139366"/>
    </source>
</evidence>
<sequence>MKNNSEEKGLKNLNFLLKDILPDENYHEPWQDSGNGTRSLKRYDIELPEELKVKYPFIIYLLLVEIKKYPILPLFEKVKWEIPIFYKDRSFVLAHRKFGFTISTYLEKEDDADLAAEVITVLNKAKTLTEGFVQQLMSQKIGAGLITIENDFAGISGRYFFFRGKTSQEIKLNNKSKAGFYYMLSMIDAYFSLLEHLMVLLLPFMKHVDMKSTDLENFIGANWKVKFNIVFDTKNDSTALKHLAKLNEIKEQIRNPASHGNFLKKGSSFYIHMDNLGAIPFTLTRSKTDVKYSFDDNSEIAFKNIIDEFGAFDNYLQTDPRTLFAMQYILRGIPVFYDKKSVSTYRRRMVSQQSTDRYIKETIRNIENHRNMDW</sequence>
<dbReference type="EMBL" id="JAINUY010000006">
    <property type="protein sequence ID" value="MBZ4036757.1"/>
    <property type="molecule type" value="Genomic_DNA"/>
</dbReference>
<evidence type="ECO:0000313" key="2">
    <source>
        <dbReference type="EMBL" id="MBZ4036757.1"/>
    </source>
</evidence>
<gene>
    <name evidence="2" type="ORF">K6T82_18445</name>
</gene>
<feature type="transmembrane region" description="Helical" evidence="1">
    <location>
        <begin position="180"/>
        <end position="202"/>
    </location>
</feature>
<protein>
    <submittedName>
        <fullName evidence="2">Uncharacterized protein</fullName>
    </submittedName>
</protein>
<dbReference type="RefSeq" id="WP_223708986.1">
    <property type="nucleotide sequence ID" value="NZ_JAINUY010000006.1"/>
</dbReference>
<keyword evidence="1" id="KW-0812">Transmembrane</keyword>
<accession>A0A9X1KS56</accession>
<keyword evidence="1" id="KW-0472">Membrane</keyword>
<name>A0A9X1KS56_9FLAO</name>